<proteinExistence type="predicted"/>
<reference evidence="3" key="1">
    <citation type="submission" date="2021-10" db="EMBL/GenBank/DDBJ databases">
        <authorList>
            <person name="Piombo E."/>
        </authorList>
    </citation>
    <scope>NUCLEOTIDE SEQUENCE</scope>
</reference>
<dbReference type="InterPro" id="IPR006140">
    <property type="entry name" value="D-isomer_DH_NAD-bd"/>
</dbReference>
<accession>A0A9N9VPF6</accession>
<dbReference type="PANTHER" id="PTHR10996">
    <property type="entry name" value="2-HYDROXYACID DEHYDROGENASE-RELATED"/>
    <property type="match status" value="1"/>
</dbReference>
<dbReference type="GO" id="GO:0005829">
    <property type="term" value="C:cytosol"/>
    <property type="evidence" value="ECO:0007669"/>
    <property type="project" value="TreeGrafter"/>
</dbReference>
<dbReference type="SUPFAM" id="SSF52283">
    <property type="entry name" value="Formate/glycerate dehydrogenase catalytic domain-like"/>
    <property type="match status" value="1"/>
</dbReference>
<name>A0A9N9VPF6_9HYPO</name>
<organism evidence="3 4">
    <name type="scientific">Clonostachys rhizophaga</name>
    <dbReference type="NCBI Taxonomy" id="160324"/>
    <lineage>
        <taxon>Eukaryota</taxon>
        <taxon>Fungi</taxon>
        <taxon>Dikarya</taxon>
        <taxon>Ascomycota</taxon>
        <taxon>Pezizomycotina</taxon>
        <taxon>Sordariomycetes</taxon>
        <taxon>Hypocreomycetidae</taxon>
        <taxon>Hypocreales</taxon>
        <taxon>Bionectriaceae</taxon>
        <taxon>Clonostachys</taxon>
    </lineage>
</organism>
<keyword evidence="4" id="KW-1185">Reference proteome</keyword>
<evidence type="ECO:0000259" key="2">
    <source>
        <dbReference type="Pfam" id="PF02826"/>
    </source>
</evidence>
<gene>
    <name evidence="3" type="ORF">CRHIZ90672A_00015861</name>
</gene>
<dbReference type="SUPFAM" id="SSF51735">
    <property type="entry name" value="NAD(P)-binding Rossmann-fold domains"/>
    <property type="match status" value="1"/>
</dbReference>
<evidence type="ECO:0000313" key="3">
    <source>
        <dbReference type="EMBL" id="CAH0027389.1"/>
    </source>
</evidence>
<dbReference type="Pfam" id="PF02826">
    <property type="entry name" value="2-Hacid_dh_C"/>
    <property type="match status" value="1"/>
</dbReference>
<dbReference type="AlphaFoldDB" id="A0A9N9VPF6"/>
<dbReference type="InterPro" id="IPR050223">
    <property type="entry name" value="D-isomer_2-hydroxyacid_DH"/>
</dbReference>
<sequence>MKGPTARASLRHSETKMKIFASAGAGFNWADVDALDRRGIWYCNGAGASDEAVSDTALFMILSVFRNFGGHREGAHPEQFLAMHRLVGSISYNPRGHVLGNVGLGNISKLLAFRAQDSTGNENSLLRRLTLRQYITPTHELLSVADCVTLHTPLNKYTQDFIKKETFAAMKDGTSLVNTARRQVSGKVAAAGLDVHHHEPQVSKELAAMNNVTLACHNGGASITMRINSELNAMKNILQVNGSDGEFSGAPPITPVNEKAFKGSS</sequence>
<feature type="domain" description="D-isomer specific 2-hydroxyacid dehydrogenase NAD-binding" evidence="2">
    <location>
        <begin position="59"/>
        <end position="219"/>
    </location>
</feature>
<dbReference type="PANTHER" id="PTHR10996:SF281">
    <property type="entry name" value="D-ISOMER SPECIFIC 2-HYDROXYACID DEHYDROGENASE NAD-BINDING DOMAIN-CONTAINING PROTEIN-RELATED"/>
    <property type="match status" value="1"/>
</dbReference>
<dbReference type="InterPro" id="IPR036291">
    <property type="entry name" value="NAD(P)-bd_dom_sf"/>
</dbReference>
<comment type="caution">
    <text evidence="3">The sequence shown here is derived from an EMBL/GenBank/DDBJ whole genome shotgun (WGS) entry which is preliminary data.</text>
</comment>
<keyword evidence="1" id="KW-0560">Oxidoreductase</keyword>
<feature type="non-terminal residue" evidence="3">
    <location>
        <position position="1"/>
    </location>
</feature>
<evidence type="ECO:0000313" key="4">
    <source>
        <dbReference type="Proteomes" id="UP000696573"/>
    </source>
</evidence>
<protein>
    <recommendedName>
        <fullName evidence="2">D-isomer specific 2-hydroxyacid dehydrogenase NAD-binding domain-containing protein</fullName>
    </recommendedName>
</protein>
<evidence type="ECO:0000256" key="1">
    <source>
        <dbReference type="ARBA" id="ARBA00023002"/>
    </source>
</evidence>
<dbReference type="OrthoDB" id="9991913at2759"/>
<dbReference type="EMBL" id="CABFNQ020000727">
    <property type="protein sequence ID" value="CAH0027389.1"/>
    <property type="molecule type" value="Genomic_DNA"/>
</dbReference>
<dbReference type="GO" id="GO:0016618">
    <property type="term" value="F:hydroxypyruvate reductase [NAD(P)H] activity"/>
    <property type="evidence" value="ECO:0007669"/>
    <property type="project" value="TreeGrafter"/>
</dbReference>
<dbReference type="GO" id="GO:0051287">
    <property type="term" value="F:NAD binding"/>
    <property type="evidence" value="ECO:0007669"/>
    <property type="project" value="InterPro"/>
</dbReference>
<dbReference type="GO" id="GO:0030267">
    <property type="term" value="F:glyoxylate reductase (NADPH) activity"/>
    <property type="evidence" value="ECO:0007669"/>
    <property type="project" value="TreeGrafter"/>
</dbReference>
<dbReference type="Gene3D" id="3.40.50.720">
    <property type="entry name" value="NAD(P)-binding Rossmann-like Domain"/>
    <property type="match status" value="2"/>
</dbReference>
<dbReference type="Proteomes" id="UP000696573">
    <property type="component" value="Unassembled WGS sequence"/>
</dbReference>